<dbReference type="Pfam" id="PF18998">
    <property type="entry name" value="Flg_new_2"/>
    <property type="match status" value="2"/>
</dbReference>
<dbReference type="InterPro" id="IPR046450">
    <property type="entry name" value="PA_dom_sf"/>
</dbReference>
<feature type="transmembrane region" description="Helical" evidence="9">
    <location>
        <begin position="2280"/>
        <end position="2299"/>
    </location>
</feature>
<comment type="caution">
    <text evidence="12">The sequence shown here is derived from an EMBL/GenBank/DDBJ whole genome shotgun (WGS) entry which is preliminary data.</text>
</comment>
<comment type="similarity">
    <text evidence="1 8">Belongs to the peptidase S8 family.</text>
</comment>
<evidence type="ECO:0000256" key="9">
    <source>
        <dbReference type="SAM" id="Phobius"/>
    </source>
</evidence>
<dbReference type="PROSITE" id="PS00138">
    <property type="entry name" value="SUBTILASE_SER"/>
    <property type="match status" value="1"/>
</dbReference>
<evidence type="ECO:0000256" key="8">
    <source>
        <dbReference type="PROSITE-ProRule" id="PRU01240"/>
    </source>
</evidence>
<dbReference type="InterPro" id="IPR022398">
    <property type="entry name" value="Peptidase_S8_His-AS"/>
</dbReference>
<dbReference type="PRINTS" id="PR00723">
    <property type="entry name" value="SUBTILISIN"/>
</dbReference>
<dbReference type="GO" id="GO:0004252">
    <property type="term" value="F:serine-type endopeptidase activity"/>
    <property type="evidence" value="ECO:0007669"/>
    <property type="project" value="UniProtKB-UniRule"/>
</dbReference>
<dbReference type="InterPro" id="IPR044060">
    <property type="entry name" value="Bacterial_rp_domain"/>
</dbReference>
<keyword evidence="2" id="KW-0134">Cell wall</keyword>
<dbReference type="Pfam" id="PF06280">
    <property type="entry name" value="fn3_5"/>
    <property type="match status" value="1"/>
</dbReference>
<dbReference type="GO" id="GO:0016020">
    <property type="term" value="C:membrane"/>
    <property type="evidence" value="ECO:0007669"/>
    <property type="project" value="InterPro"/>
</dbReference>
<keyword evidence="5 8" id="KW-0378">Hydrolase</keyword>
<organism evidence="12 13">
    <name type="scientific">Brotocaccenecus cirricatena</name>
    <dbReference type="NCBI Taxonomy" id="3064195"/>
    <lineage>
        <taxon>Bacteria</taxon>
        <taxon>Bacillati</taxon>
        <taxon>Bacillota</taxon>
        <taxon>Clostridia</taxon>
        <taxon>Eubacteriales</taxon>
        <taxon>Oscillospiraceae</taxon>
        <taxon>Brotocaccenecus</taxon>
    </lineage>
</organism>
<dbReference type="Gene3D" id="2.60.120.260">
    <property type="entry name" value="Galactose-binding domain-like"/>
    <property type="match status" value="2"/>
</dbReference>
<dbReference type="InterPro" id="IPR036852">
    <property type="entry name" value="Peptidase_S8/S53_dom_sf"/>
</dbReference>
<dbReference type="Gene3D" id="2.60.40.1710">
    <property type="entry name" value="Subtilisin-like superfamily"/>
    <property type="match status" value="1"/>
</dbReference>
<dbReference type="CDD" id="cd02133">
    <property type="entry name" value="PA_C5a_like"/>
    <property type="match status" value="1"/>
</dbReference>
<keyword evidence="9" id="KW-1133">Transmembrane helix</keyword>
<evidence type="ECO:0000256" key="5">
    <source>
        <dbReference type="ARBA" id="ARBA00022801"/>
    </source>
</evidence>
<dbReference type="SUPFAM" id="SSF52743">
    <property type="entry name" value="Subtilisin-like"/>
    <property type="match status" value="1"/>
</dbReference>
<dbReference type="InterPro" id="IPR050131">
    <property type="entry name" value="Peptidase_S8_subtilisin-like"/>
</dbReference>
<keyword evidence="13" id="KW-1185">Reference proteome</keyword>
<evidence type="ECO:0000256" key="6">
    <source>
        <dbReference type="ARBA" id="ARBA00022825"/>
    </source>
</evidence>
<evidence type="ECO:0000256" key="4">
    <source>
        <dbReference type="ARBA" id="ARBA00022729"/>
    </source>
</evidence>
<feature type="active site" description="Charge relay system" evidence="7 8">
    <location>
        <position position="194"/>
    </location>
</feature>
<keyword evidence="3 8" id="KW-0645">Protease</keyword>
<dbReference type="NCBIfam" id="NF038128">
    <property type="entry name" value="choice_anch_J"/>
    <property type="match status" value="2"/>
</dbReference>
<keyword evidence="2" id="KW-0964">Secreted</keyword>
<name>A0AAE3AH24_9FIRM</name>
<dbReference type="InterPro" id="IPR000998">
    <property type="entry name" value="MAM_dom"/>
</dbReference>
<dbReference type="InterPro" id="IPR010435">
    <property type="entry name" value="C5a/SBT2-like_Fn3"/>
</dbReference>
<dbReference type="InterPro" id="IPR015500">
    <property type="entry name" value="Peptidase_S8_subtilisin-rel"/>
</dbReference>
<evidence type="ECO:0000256" key="2">
    <source>
        <dbReference type="ARBA" id="ARBA00022512"/>
    </source>
</evidence>
<dbReference type="GO" id="GO:0006508">
    <property type="term" value="P:proteolysis"/>
    <property type="evidence" value="ECO:0007669"/>
    <property type="project" value="UniProtKB-KW"/>
</dbReference>
<evidence type="ECO:0000259" key="11">
    <source>
        <dbReference type="PROSITE" id="PS50060"/>
    </source>
</evidence>
<feature type="signal peptide" evidence="10">
    <location>
        <begin position="1"/>
        <end position="29"/>
    </location>
</feature>
<dbReference type="SUPFAM" id="SSF52025">
    <property type="entry name" value="PA domain"/>
    <property type="match status" value="1"/>
</dbReference>
<evidence type="ECO:0000256" key="7">
    <source>
        <dbReference type="PIRSR" id="PIRSR615500-1"/>
    </source>
</evidence>
<feature type="active site" description="Charge relay system" evidence="7 8">
    <location>
        <position position="597"/>
    </location>
</feature>
<keyword evidence="6 8" id="KW-0720">Serine protease</keyword>
<feature type="chain" id="PRO_5042291770" evidence="10">
    <location>
        <begin position="30"/>
        <end position="2305"/>
    </location>
</feature>
<dbReference type="InterPro" id="IPR003137">
    <property type="entry name" value="PA_domain"/>
</dbReference>
<keyword evidence="9" id="KW-0472">Membrane</keyword>
<feature type="active site" description="Charge relay system" evidence="7 8">
    <location>
        <position position="268"/>
    </location>
</feature>
<evidence type="ECO:0000256" key="1">
    <source>
        <dbReference type="ARBA" id="ARBA00011073"/>
    </source>
</evidence>
<accession>A0AAE3AH24</accession>
<dbReference type="Proteomes" id="UP001199319">
    <property type="component" value="Unassembled WGS sequence"/>
</dbReference>
<reference evidence="12" key="1">
    <citation type="submission" date="2021-10" db="EMBL/GenBank/DDBJ databases">
        <title>Anaerobic single-cell dispensing facilitates the cultivation of human gut bacteria.</title>
        <authorList>
            <person name="Afrizal A."/>
        </authorList>
    </citation>
    <scope>NUCLEOTIDE SEQUENCE</scope>
    <source>
        <strain evidence="12">CLA-AA-H272</strain>
    </source>
</reference>
<dbReference type="Pfam" id="PF02225">
    <property type="entry name" value="PA"/>
    <property type="match status" value="1"/>
</dbReference>
<sequence>MTAIKRCCALALAVLMILTALPVTAFAQAAEQEVNASLQETTVSGIANDIARQVLHSGQKNGEKIQMENTAKLDDSDEVEIIVVVNDSVADPDSRAQVNALLRTQKSALAQINRAIDGQVEPQRQYTTLLNGFSATVTYGQYKAIRKLDCVQSAFISPTFELLPDTANSNRMIGGGIYNTTGFTGEGMLVATLDTGVDMGHEIFKTAPKSPSLTREKLQSMLEQYDFQAESIVKGISVSDLYYSAKIPFQFDYGDRDKDGMPGDKGSHGTHVASTAAGNTGVNEAAMGVAPQAQIINMNVFKSTGGASYADILAALEDCILLGVDVANLSLGSDCGYIDYDSEDAFTKSLLDVFERTGESGVSLAVAAGNAYNAAYGDAFGGKALASNPDYGLVSEPSTYGESLSVAAVSNGMVKGPYVTVGGKNLAYQDSATISEDENAKPFRSLSAQGSIEYVVVPNYGAEEDYAGLDLTGKIALVQRGGGMYYEQKERNAANAGAIGMLVYNNVPGMLYMSITDWKIPCAFISQAAGEYMKQQETKTLSVASADALVESPTYGMADFSSWGATPELTLKPELTAPGAGIYAAVPGGYESMDGTSMASPHAAGGMAIVQQALKARDNSMTGAQRKHMTDTLLMSTAHVIYDDNGVPYSPRKQGAGLMSINDAVNTRGYLSVEGMERPKLELKDDPAMKGVYTMNFTVHNTGSDTLYYDVTPLVLTDTTEAYVNGSGQEFSTISGSSRLLPHTFTTNCENNRVAVAPGKTADVTVTVTVTGEGRKMLAQFPNGSYVEGFVTLTQVAADGSALTDPIDLGLPFLAFYGDWTKAPIMDSTDYWETLDGSASQAQAYMNTAFSSSSENTVDTYLGDNNYTTVPYLADRNAISPNNDDFMDSLTGIYTGLLRNTKSLKYTITGANGQVYYSKDCEYVGKSIYSYDYYRIVPAGVDAEYDGIEPWYGTDAHNAKLPNNTKATVTIEATLPYGDGVGTNQKHSWSFPITIDTEEPHADNLKVTESEGRYYLSLDVSDNQYVAAVVFYNIKNSEMLYGMQGFGEDKPGVTSHIKEYDITGFGETFGMIVHDYAGNSKVYTVRAPGNPDDHGTITPTNILWTENFNEKWLPDDWSVQSKGGSLNTWYRDEDYMAAVDHDDDNQQDEWLISRTTDISGVDTEVHMVFDFYTTYWYTVEYKHCNLQVMASGDGGENWQEIWNLQRDSGLFTAWTKTQAKVTIPESLQSSKDLRFAFVYTGKGGSTLSMDNVQLYAEERDNYVSVTAAAGEGGTITPAGQTLVKKGTSKTFDIAPAQGYEIVNVNVDGADLGPISYYTFQRVGVDHTISATFQKAQPSGDTVTLTTTANEGGTVAPAGQTRYAPGASAEITFTPDPGYQLASVKVNGRTVDVTDGAYTLVMDQSYAVSAAFEKIPDVPVVMFQNDFEDVAGDSFPFHGWTVKVQDTSSTWKQYTYYNWKNEGNDSKHAYISNDWKGAQDEYLISPAVDLSGTRDGVLTFDFAYGEYGIKNKTFTATVEASTDGGNTWNAIWNFQDSYTGQQASNYIISGSAEVPVPAEYNVDGVQFAFRYVHPNEDTTGQLAIDNVKLMAVEDGPVAQKYTITASAGEGGSITPAGAVSVKEGASQTFAIAAQEGYAIADVLVDSQSVGAVDSYTFENVTANHTIAALFTKTASDVQFDNDFESETFPGHGWTVKGTRTDSPYTWYQGTNTKLNSTKQARIDMDYYEDPWGGGWSVGGIRKPLLPMAGGSDKLQDEYLISPVVNLTGKTPTLSFDYLLFKSVIGNYCSVTVEATTDGGQTWTTIWTAADLEPVSGYWFMGTANVAVPAAFCTDNAQFAFHFYKKANRGYDDTDAMFAIDNVTMTYGATDPCADGHTLTAVPEVPATCEETGVKAHWVCSVCGKLFSDAEGKNETTLEALTISTLGHDYGEAAWTWTGYESAKATFTCSRDASHVEEVTAAVTSEITTPASCESTGVRTYTATVTFQGKNYTDTRTETLPSLGHAWGEPVWTWTGCGAAEASFACARDAGHVKVLPASITSEVTTQPGCSTEGVRTYTATVTLEGKNYTDTRTETLPSLGHKTQLVGAKAATCTEDGYTGDEVCTVCQEVVKKGEVIPALGHKTQLVGAKAATCTEDGYTGDEVCTVCGETVKKGEVIPALGHKTQLVGAKAATCTEDGYTGDEVCTVCGETVKKGEVIPAPGHKTQLVGAKAATCTEDGYTGDEVCTVCQEVVKKGEVIPATGHDYKDGKCTNCGETDPNYKPAEPENPGVKTGDEAHTALWLAAASVSLLAAAALLLGKKKHLS</sequence>
<evidence type="ECO:0000313" key="13">
    <source>
        <dbReference type="Proteomes" id="UP001199319"/>
    </source>
</evidence>
<gene>
    <name evidence="12" type="ORF">LKD37_09960</name>
</gene>
<dbReference type="PROSITE" id="PS00137">
    <property type="entry name" value="SUBTILASE_HIS"/>
    <property type="match status" value="1"/>
</dbReference>
<dbReference type="EMBL" id="JAJEPW010000028">
    <property type="protein sequence ID" value="MCC2129840.1"/>
    <property type="molecule type" value="Genomic_DNA"/>
</dbReference>
<dbReference type="InterPro" id="IPR000209">
    <property type="entry name" value="Peptidase_S8/S53_dom"/>
</dbReference>
<dbReference type="PANTHER" id="PTHR43806">
    <property type="entry name" value="PEPTIDASE S8"/>
    <property type="match status" value="1"/>
</dbReference>
<proteinExistence type="inferred from homology"/>
<evidence type="ECO:0000256" key="10">
    <source>
        <dbReference type="SAM" id="SignalP"/>
    </source>
</evidence>
<keyword evidence="9" id="KW-0812">Transmembrane</keyword>
<dbReference type="PROSITE" id="PS51892">
    <property type="entry name" value="SUBTILASE"/>
    <property type="match status" value="1"/>
</dbReference>
<dbReference type="Gene3D" id="3.40.50.200">
    <property type="entry name" value="Peptidase S8/S53 domain"/>
    <property type="match status" value="1"/>
</dbReference>
<feature type="domain" description="MAM" evidence="11">
    <location>
        <begin position="1678"/>
        <end position="1873"/>
    </location>
</feature>
<dbReference type="Pfam" id="PF00082">
    <property type="entry name" value="Peptidase_S8"/>
    <property type="match status" value="1"/>
</dbReference>
<dbReference type="Gene3D" id="3.50.30.30">
    <property type="match status" value="1"/>
</dbReference>
<evidence type="ECO:0000313" key="12">
    <source>
        <dbReference type="EMBL" id="MCC2129840.1"/>
    </source>
</evidence>
<dbReference type="PANTHER" id="PTHR43806:SF11">
    <property type="entry name" value="CEREVISIN-RELATED"/>
    <property type="match status" value="1"/>
</dbReference>
<keyword evidence="4 10" id="KW-0732">Signal</keyword>
<dbReference type="RefSeq" id="WP_302929077.1">
    <property type="nucleotide sequence ID" value="NZ_JAJEPW010000028.1"/>
</dbReference>
<dbReference type="PROSITE" id="PS50060">
    <property type="entry name" value="MAM_2"/>
    <property type="match status" value="1"/>
</dbReference>
<protein>
    <submittedName>
        <fullName evidence="12">S8 family serine peptidase</fullName>
    </submittedName>
</protein>
<evidence type="ECO:0000256" key="3">
    <source>
        <dbReference type="ARBA" id="ARBA00022670"/>
    </source>
</evidence>
<dbReference type="InterPro" id="IPR023828">
    <property type="entry name" value="Peptidase_S8_Ser-AS"/>
</dbReference>